<comment type="caution">
    <text evidence="1">The sequence shown here is derived from an EMBL/GenBank/DDBJ whole genome shotgun (WGS) entry which is preliminary data.</text>
</comment>
<evidence type="ECO:0000313" key="2">
    <source>
        <dbReference type="Proteomes" id="UP001150603"/>
    </source>
</evidence>
<dbReference type="EMBL" id="JANBPW010002859">
    <property type="protein sequence ID" value="KAJ1939398.1"/>
    <property type="molecule type" value="Genomic_DNA"/>
</dbReference>
<proteinExistence type="predicted"/>
<reference evidence="1" key="1">
    <citation type="submission" date="2022-07" db="EMBL/GenBank/DDBJ databases">
        <title>Phylogenomic reconstructions and comparative analyses of Kickxellomycotina fungi.</title>
        <authorList>
            <person name="Reynolds N.K."/>
            <person name="Stajich J.E."/>
            <person name="Barry K."/>
            <person name="Grigoriev I.V."/>
            <person name="Crous P."/>
            <person name="Smith M.E."/>
        </authorList>
    </citation>
    <scope>NUCLEOTIDE SEQUENCE</scope>
    <source>
        <strain evidence="1">NRRL 5244</strain>
    </source>
</reference>
<gene>
    <name evidence="1" type="ORF">FBU59_004135</name>
</gene>
<dbReference type="Proteomes" id="UP001150603">
    <property type="component" value="Unassembled WGS sequence"/>
</dbReference>
<sequence length="122" mass="13347">MGIALTDIDAVVARGKDRLISAHPPVSEDICSITYTSGTSGIPKGVLSTHGQFAASVKSISLVFLIKRPSTFSILPLAHCFECLSTYIMLYYFDCIRYYSGKIPNMLEDIQALKPTFIAIIP</sequence>
<protein>
    <submittedName>
        <fullName evidence="1">Uncharacterized protein</fullName>
    </submittedName>
</protein>
<keyword evidence="2" id="KW-1185">Reference proteome</keyword>
<name>A0ACC1J6E0_9FUNG</name>
<organism evidence="1 2">
    <name type="scientific">Linderina macrospora</name>
    <dbReference type="NCBI Taxonomy" id="4868"/>
    <lineage>
        <taxon>Eukaryota</taxon>
        <taxon>Fungi</taxon>
        <taxon>Fungi incertae sedis</taxon>
        <taxon>Zoopagomycota</taxon>
        <taxon>Kickxellomycotina</taxon>
        <taxon>Kickxellomycetes</taxon>
        <taxon>Kickxellales</taxon>
        <taxon>Kickxellaceae</taxon>
        <taxon>Linderina</taxon>
    </lineage>
</organism>
<accession>A0ACC1J6E0</accession>
<evidence type="ECO:0000313" key="1">
    <source>
        <dbReference type="EMBL" id="KAJ1939398.1"/>
    </source>
</evidence>